<dbReference type="EMBL" id="OU015569">
    <property type="protein sequence ID" value="CAG5098810.1"/>
    <property type="molecule type" value="Genomic_DNA"/>
</dbReference>
<feature type="compositionally biased region" description="Basic and acidic residues" evidence="1">
    <location>
        <begin position="345"/>
        <end position="357"/>
    </location>
</feature>
<evidence type="ECO:0000313" key="4">
    <source>
        <dbReference type="EMBL" id="CAG5098810.1"/>
    </source>
</evidence>
<name>A0ABN7SEM6_OIKDI</name>
<proteinExistence type="predicted"/>
<keyword evidence="2" id="KW-1133">Transmembrane helix</keyword>
<feature type="domain" description="EGF-like" evidence="3">
    <location>
        <begin position="291"/>
        <end position="302"/>
    </location>
</feature>
<evidence type="ECO:0000313" key="5">
    <source>
        <dbReference type="Proteomes" id="UP001158576"/>
    </source>
</evidence>
<evidence type="ECO:0000256" key="1">
    <source>
        <dbReference type="SAM" id="MobiDB-lite"/>
    </source>
</evidence>
<dbReference type="InterPro" id="IPR000742">
    <property type="entry name" value="EGF"/>
</dbReference>
<evidence type="ECO:0000256" key="2">
    <source>
        <dbReference type="SAM" id="Phobius"/>
    </source>
</evidence>
<dbReference type="PROSITE" id="PS00022">
    <property type="entry name" value="EGF_1"/>
    <property type="match status" value="1"/>
</dbReference>
<feature type="transmembrane region" description="Helical" evidence="2">
    <location>
        <begin position="310"/>
        <end position="329"/>
    </location>
</feature>
<protein>
    <submittedName>
        <fullName evidence="4">Oidioi.mRNA.OKI2018_I69.XSR.g15998.t1.cds</fullName>
    </submittedName>
</protein>
<evidence type="ECO:0000259" key="3">
    <source>
        <dbReference type="PROSITE" id="PS00022"/>
    </source>
</evidence>
<keyword evidence="2" id="KW-0812">Transmembrane</keyword>
<gene>
    <name evidence="4" type="ORF">OKIOD_LOCUS7556</name>
</gene>
<organism evidence="4 5">
    <name type="scientific">Oikopleura dioica</name>
    <name type="common">Tunicate</name>
    <dbReference type="NCBI Taxonomy" id="34765"/>
    <lineage>
        <taxon>Eukaryota</taxon>
        <taxon>Metazoa</taxon>
        <taxon>Chordata</taxon>
        <taxon>Tunicata</taxon>
        <taxon>Appendicularia</taxon>
        <taxon>Copelata</taxon>
        <taxon>Oikopleuridae</taxon>
        <taxon>Oikopleura</taxon>
    </lineage>
</organism>
<keyword evidence="2" id="KW-0472">Membrane</keyword>
<reference evidence="4 5" key="1">
    <citation type="submission" date="2021-04" db="EMBL/GenBank/DDBJ databases">
        <authorList>
            <person name="Bliznina A."/>
        </authorList>
    </citation>
    <scope>NUCLEOTIDE SEQUENCE [LARGE SCALE GENOMIC DNA]</scope>
</reference>
<feature type="region of interest" description="Disordered" evidence="1">
    <location>
        <begin position="335"/>
        <end position="357"/>
    </location>
</feature>
<sequence>MLKSCEATKWPERPRYTLDMLGFSSDAVVYEVLKFPTKHENIFFRQGRDGFQRPRKLLLDCDPADLLKVKNSKGAMASRSRKLFFLNVAEPSGELTLKWVPYAGRDVRRKQTRKSVARAICDGNSSPGYSTDRAKTCQAEIYPDIRKFGAVKVPKKKKTQVITKNQRFKISCQIEKAKVNPIVEMLQNDVPVTKGLTKNYRYRKNGVTHKLTFTPKGGFDESFEGNWTCRVHFLDEEKKITKYEEQLFLKELYEESSTPAPINKCEKRCGDDFCNNNGKCCMDNLYQVKKCECDKGHYGENCSKLNDASISILVSLGLVLLMGLIVLIWKKHKSQQPTSDNNENNDPRSNRTDETST</sequence>
<feature type="compositionally biased region" description="Polar residues" evidence="1">
    <location>
        <begin position="335"/>
        <end position="344"/>
    </location>
</feature>
<keyword evidence="5" id="KW-1185">Reference proteome</keyword>
<accession>A0ABN7SEM6</accession>
<dbReference type="Proteomes" id="UP001158576">
    <property type="component" value="Chromosome XSR"/>
</dbReference>